<dbReference type="EMBL" id="RBWU01000002">
    <property type="protein sequence ID" value="RKS76877.1"/>
    <property type="molecule type" value="Genomic_DNA"/>
</dbReference>
<dbReference type="RefSeq" id="WP_121434144.1">
    <property type="nucleotide sequence ID" value="NZ_RBWU01000002.1"/>
</dbReference>
<name>A0A495QTW4_9ACTN</name>
<evidence type="ECO:0000313" key="1">
    <source>
        <dbReference type="EMBL" id="RKS76877.1"/>
    </source>
</evidence>
<dbReference type="AlphaFoldDB" id="A0A495QTW4"/>
<sequence>MGRRRYRRLLVGPDTYRWRTAHQHRTDGRRLVDCREVVLLRREGRPGRVTVVFRGGPGRIVPDGGPYTHSGGVWRAGDDTALNLHRPRVVRALLDIALAQGADFESSTEIDGWTVLDAAREALREAVLEQTTPT</sequence>
<dbReference type="Proteomes" id="UP000274601">
    <property type="component" value="Unassembled WGS sequence"/>
</dbReference>
<accession>A0A495QTW4</accession>
<dbReference type="OrthoDB" id="4547174at2"/>
<keyword evidence="2" id="KW-1185">Reference proteome</keyword>
<proteinExistence type="predicted"/>
<evidence type="ECO:0000313" key="2">
    <source>
        <dbReference type="Proteomes" id="UP000274601"/>
    </source>
</evidence>
<organism evidence="1 2">
    <name type="scientific">Actinomadura pelletieri DSM 43383</name>
    <dbReference type="NCBI Taxonomy" id="1120940"/>
    <lineage>
        <taxon>Bacteria</taxon>
        <taxon>Bacillati</taxon>
        <taxon>Actinomycetota</taxon>
        <taxon>Actinomycetes</taxon>
        <taxon>Streptosporangiales</taxon>
        <taxon>Thermomonosporaceae</taxon>
        <taxon>Actinomadura</taxon>
    </lineage>
</organism>
<protein>
    <submittedName>
        <fullName evidence="1">Uncharacterized protein</fullName>
    </submittedName>
</protein>
<reference evidence="1 2" key="1">
    <citation type="submission" date="2018-10" db="EMBL/GenBank/DDBJ databases">
        <title>Genomic Encyclopedia of Archaeal and Bacterial Type Strains, Phase II (KMG-II): from individual species to whole genera.</title>
        <authorList>
            <person name="Goeker M."/>
        </authorList>
    </citation>
    <scope>NUCLEOTIDE SEQUENCE [LARGE SCALE GENOMIC DNA]</scope>
    <source>
        <strain evidence="1 2">DSM 43383</strain>
    </source>
</reference>
<gene>
    <name evidence="1" type="ORF">BZB76_2244</name>
</gene>
<comment type="caution">
    <text evidence="1">The sequence shown here is derived from an EMBL/GenBank/DDBJ whole genome shotgun (WGS) entry which is preliminary data.</text>
</comment>